<keyword evidence="1" id="KW-0732">Signal</keyword>
<organism evidence="2 3">
    <name type="scientific">Sedimentitalea arenosa</name>
    <dbReference type="NCBI Taxonomy" id="2798803"/>
    <lineage>
        <taxon>Bacteria</taxon>
        <taxon>Pseudomonadati</taxon>
        <taxon>Pseudomonadota</taxon>
        <taxon>Alphaproteobacteria</taxon>
        <taxon>Rhodobacterales</taxon>
        <taxon>Paracoccaceae</taxon>
        <taxon>Sedimentitalea</taxon>
    </lineage>
</organism>
<reference evidence="2" key="1">
    <citation type="submission" date="2020-12" db="EMBL/GenBank/DDBJ databases">
        <title>Sedimentitalea sp. nov., isolated from sand in Incheon.</title>
        <authorList>
            <person name="Kim W."/>
        </authorList>
    </citation>
    <scope>NUCLEOTIDE SEQUENCE</scope>
    <source>
        <strain evidence="2">CAU 1593</strain>
    </source>
</reference>
<feature type="chain" id="PRO_5035255905" evidence="1">
    <location>
        <begin position="19"/>
        <end position="230"/>
    </location>
</feature>
<dbReference type="AlphaFoldDB" id="A0A8J7LT76"/>
<keyword evidence="3" id="KW-1185">Reference proteome</keyword>
<gene>
    <name evidence="2" type="ORF">JF290_19260</name>
</gene>
<name>A0A8J7LT76_9RHOB</name>
<sequence>MRIWIIAIVASMPTWLSAQNLTVQEWLDVYVELCVGSGSSFVASGEVKADGKMSLKTLSSNGSLEGSVVVSKSEYRLLSEGITNSISDAAASQASEIRKCLEPMRNVLIQAMTQDLTQASGVVRYILSPQENAVLRYISNTRGPDGKTGKGILIEDIARSVSGMSELRLASTLNELEGKILVYESVAGGGIDIVRTDDGRLIGSKFVHGKPAIFLTDTGIDYVLNTGLAK</sequence>
<accession>A0A8J7LT76</accession>
<protein>
    <submittedName>
        <fullName evidence="2">Uncharacterized protein</fullName>
    </submittedName>
</protein>
<evidence type="ECO:0000313" key="2">
    <source>
        <dbReference type="EMBL" id="MBJ6373663.1"/>
    </source>
</evidence>
<feature type="signal peptide" evidence="1">
    <location>
        <begin position="1"/>
        <end position="18"/>
    </location>
</feature>
<dbReference type="EMBL" id="JAELVR010000018">
    <property type="protein sequence ID" value="MBJ6373663.1"/>
    <property type="molecule type" value="Genomic_DNA"/>
</dbReference>
<evidence type="ECO:0000256" key="1">
    <source>
        <dbReference type="SAM" id="SignalP"/>
    </source>
</evidence>
<dbReference type="RefSeq" id="WP_199026537.1">
    <property type="nucleotide sequence ID" value="NZ_JAELVR010000018.1"/>
</dbReference>
<evidence type="ECO:0000313" key="3">
    <source>
        <dbReference type="Proteomes" id="UP000619079"/>
    </source>
</evidence>
<proteinExistence type="predicted"/>
<dbReference type="Proteomes" id="UP000619079">
    <property type="component" value="Unassembled WGS sequence"/>
</dbReference>
<comment type="caution">
    <text evidence="2">The sequence shown here is derived from an EMBL/GenBank/DDBJ whole genome shotgun (WGS) entry which is preliminary data.</text>
</comment>